<dbReference type="PANTHER" id="PTHR30290">
    <property type="entry name" value="PERIPLASMIC BINDING COMPONENT OF ABC TRANSPORTER"/>
    <property type="match status" value="1"/>
</dbReference>
<dbReference type="CDD" id="cd08498">
    <property type="entry name" value="PBP2_NikA_DppA_OppA_like_2"/>
    <property type="match status" value="1"/>
</dbReference>
<comment type="similarity">
    <text evidence="1">Belongs to the bacterial solute-binding protein 5 family.</text>
</comment>
<dbReference type="SUPFAM" id="SSF53850">
    <property type="entry name" value="Periplasmic binding protein-like II"/>
    <property type="match status" value="1"/>
</dbReference>
<evidence type="ECO:0000313" key="6">
    <source>
        <dbReference type="Proteomes" id="UP000501534"/>
    </source>
</evidence>
<dbReference type="Gene3D" id="3.40.190.10">
    <property type="entry name" value="Periplasmic binding protein-like II"/>
    <property type="match status" value="1"/>
</dbReference>
<dbReference type="InterPro" id="IPR000914">
    <property type="entry name" value="SBP_5_dom"/>
</dbReference>
<dbReference type="PANTHER" id="PTHR30290:SF9">
    <property type="entry name" value="OLIGOPEPTIDE-BINDING PROTEIN APPA"/>
    <property type="match status" value="1"/>
</dbReference>
<dbReference type="Pfam" id="PF00496">
    <property type="entry name" value="SBP_bac_5"/>
    <property type="match status" value="1"/>
</dbReference>
<protein>
    <submittedName>
        <fullName evidence="5">Heme-binding protein A</fullName>
    </submittedName>
</protein>
<reference evidence="5 6" key="1">
    <citation type="submission" date="2020-04" db="EMBL/GenBank/DDBJ databases">
        <title>Usitatibacter rugosus gen. nov., sp. nov. and Usitatibacter palustris sp. nov., novel members of Usitatibacteraceae fam. nov. within the order Nitrosomonadales isolated from soil.</title>
        <authorList>
            <person name="Huber K.J."/>
            <person name="Neumann-Schaal M."/>
            <person name="Geppert A."/>
            <person name="Luckner M."/>
            <person name="Wanner G."/>
            <person name="Overmann J."/>
        </authorList>
    </citation>
    <scope>NUCLEOTIDE SEQUENCE [LARGE SCALE GENOMIC DNA]</scope>
    <source>
        <strain evidence="5 6">0125_3</strain>
    </source>
</reference>
<organism evidence="5 6">
    <name type="scientific">Usitatibacter rugosus</name>
    <dbReference type="NCBI Taxonomy" id="2732067"/>
    <lineage>
        <taxon>Bacteria</taxon>
        <taxon>Pseudomonadati</taxon>
        <taxon>Pseudomonadota</taxon>
        <taxon>Betaproteobacteria</taxon>
        <taxon>Nitrosomonadales</taxon>
        <taxon>Usitatibacteraceae</taxon>
        <taxon>Usitatibacter</taxon>
    </lineage>
</organism>
<keyword evidence="6" id="KW-1185">Reference proteome</keyword>
<evidence type="ECO:0000313" key="5">
    <source>
        <dbReference type="EMBL" id="QJR11359.1"/>
    </source>
</evidence>
<evidence type="ECO:0000256" key="2">
    <source>
        <dbReference type="ARBA" id="ARBA00022448"/>
    </source>
</evidence>
<evidence type="ECO:0000259" key="4">
    <source>
        <dbReference type="Pfam" id="PF00496"/>
    </source>
</evidence>
<dbReference type="Proteomes" id="UP000501534">
    <property type="component" value="Chromosome"/>
</dbReference>
<dbReference type="Gene3D" id="3.10.105.10">
    <property type="entry name" value="Dipeptide-binding Protein, Domain 3"/>
    <property type="match status" value="1"/>
</dbReference>
<accession>A0A6M4GVS8</accession>
<dbReference type="InterPro" id="IPR039424">
    <property type="entry name" value="SBP_5"/>
</dbReference>
<dbReference type="GO" id="GO:0043190">
    <property type="term" value="C:ATP-binding cassette (ABC) transporter complex"/>
    <property type="evidence" value="ECO:0007669"/>
    <property type="project" value="InterPro"/>
</dbReference>
<keyword evidence="3" id="KW-0732">Signal</keyword>
<dbReference type="InterPro" id="IPR030678">
    <property type="entry name" value="Peptide/Ni-bd"/>
</dbReference>
<dbReference type="GO" id="GO:0015833">
    <property type="term" value="P:peptide transport"/>
    <property type="evidence" value="ECO:0007669"/>
    <property type="project" value="TreeGrafter"/>
</dbReference>
<name>A0A6M4GVS8_9PROT</name>
<gene>
    <name evidence="5" type="primary">hbpA_4</name>
    <name evidence="5" type="ORF">DSM104443_02434</name>
</gene>
<dbReference type="GO" id="GO:0030288">
    <property type="term" value="C:outer membrane-bounded periplasmic space"/>
    <property type="evidence" value="ECO:0007669"/>
    <property type="project" value="UniProtKB-ARBA"/>
</dbReference>
<evidence type="ECO:0000256" key="1">
    <source>
        <dbReference type="ARBA" id="ARBA00005695"/>
    </source>
</evidence>
<feature type="domain" description="Solute-binding protein family 5" evidence="4">
    <location>
        <begin position="76"/>
        <end position="445"/>
    </location>
</feature>
<dbReference type="GO" id="GO:1904680">
    <property type="term" value="F:peptide transmembrane transporter activity"/>
    <property type="evidence" value="ECO:0007669"/>
    <property type="project" value="TreeGrafter"/>
</dbReference>
<dbReference type="AlphaFoldDB" id="A0A6M4GVS8"/>
<proteinExistence type="inferred from homology"/>
<dbReference type="KEGG" id="uru:DSM104443_02434"/>
<dbReference type="EMBL" id="CP053069">
    <property type="protein sequence ID" value="QJR11359.1"/>
    <property type="molecule type" value="Genomic_DNA"/>
</dbReference>
<evidence type="ECO:0000256" key="3">
    <source>
        <dbReference type="ARBA" id="ARBA00022729"/>
    </source>
</evidence>
<dbReference type="PIRSF" id="PIRSF002741">
    <property type="entry name" value="MppA"/>
    <property type="match status" value="1"/>
</dbReference>
<sequence>MIDSPRAAPNARVMSPFRLAVVLLSMLPALCGAATFRYASAFEPGSMDPHAVATVYNTRVLSQIYDSLVGRDENFELEPQLALSWTAVPTGWRFKLRPGVKFHDGAPFTADDVVFSVERALAPSSAVKSALPNVTGARKIDALTVDIATNGPTPVLPMALTNMRIANKAWMDKHGAAKPQNFSAKEDTFVSRNANGTGPYMLKSWVPDSKTILVANPSYWGKRGNVTEAQYLVLGSPATRIAGLVSREIDLVIDPATQDIERLKATPHVKIVTGLSRATQFLGFDQARDKLLYADAGPKNPFKDRRVRLAVRYGIDLNAMQEKVMRGLALSGSALYTPAVAGYDKRFDKFSPYDPAKARELLKEAGYPNGFGVTLHCSNAPPTDGICQAVTGMLARIGIRVTYAPLPFNSLVPKIMTKDVSFYALGWTPSTDAEGVLVPIAHSPNAPGNGEYNAGAYSNAKVDALVDKARVELDPAKRLSMLVEAMVLVDEDVGFIPIHYRRVFWAVGEKVQIKPRPNDQVELRFVNVRE</sequence>
<keyword evidence="2" id="KW-0813">Transport</keyword>